<dbReference type="CDD" id="cd01714">
    <property type="entry name" value="ETF_beta"/>
    <property type="match status" value="1"/>
</dbReference>
<feature type="region of interest" description="Disordered" evidence="8">
    <location>
        <begin position="242"/>
        <end position="261"/>
    </location>
</feature>
<dbReference type="PANTHER" id="PTHR21294:SF8">
    <property type="entry name" value="ELECTRON TRANSFER FLAVOPROTEIN SUBUNIT BETA"/>
    <property type="match status" value="1"/>
</dbReference>
<keyword evidence="11" id="KW-1185">Reference proteome</keyword>
<dbReference type="Pfam" id="PF01012">
    <property type="entry name" value="ETF"/>
    <property type="match status" value="1"/>
</dbReference>
<dbReference type="HOGENOM" id="CLU_060196_2_0_11"/>
<protein>
    <recommendedName>
        <fullName evidence="4">Electron transfer flavoprotein subunit beta</fullName>
    </recommendedName>
</protein>
<evidence type="ECO:0000256" key="5">
    <source>
        <dbReference type="ARBA" id="ARBA00022448"/>
    </source>
</evidence>
<evidence type="ECO:0000256" key="8">
    <source>
        <dbReference type="SAM" id="MobiDB-lite"/>
    </source>
</evidence>
<evidence type="ECO:0000259" key="9">
    <source>
        <dbReference type="SMART" id="SM00893"/>
    </source>
</evidence>
<comment type="subunit">
    <text evidence="3">Heterodimer of an alpha and a beta subunit.</text>
</comment>
<evidence type="ECO:0000256" key="1">
    <source>
        <dbReference type="ARBA" id="ARBA00001974"/>
    </source>
</evidence>
<comment type="cofactor">
    <cofactor evidence="1">
        <name>FAD</name>
        <dbReference type="ChEBI" id="CHEBI:57692"/>
    </cofactor>
</comment>
<dbReference type="GO" id="GO:0009055">
    <property type="term" value="F:electron transfer activity"/>
    <property type="evidence" value="ECO:0007669"/>
    <property type="project" value="InterPro"/>
</dbReference>
<evidence type="ECO:0000313" key="10">
    <source>
        <dbReference type="EMBL" id="EFQ83054.1"/>
    </source>
</evidence>
<proteinExistence type="inferred from homology"/>
<evidence type="ECO:0000256" key="3">
    <source>
        <dbReference type="ARBA" id="ARBA00011355"/>
    </source>
</evidence>
<comment type="similarity">
    <text evidence="2">Belongs to the ETF beta-subunit/FixA family.</text>
</comment>
<evidence type="ECO:0000256" key="6">
    <source>
        <dbReference type="ARBA" id="ARBA00022982"/>
    </source>
</evidence>
<gene>
    <name evidence="10" type="ORF">HMPREF0063_12263</name>
</gene>
<dbReference type="Gene3D" id="3.40.50.620">
    <property type="entry name" value="HUPs"/>
    <property type="match status" value="1"/>
</dbReference>
<evidence type="ECO:0000256" key="4">
    <source>
        <dbReference type="ARBA" id="ARBA00016797"/>
    </source>
</evidence>
<dbReference type="InterPro" id="IPR014730">
    <property type="entry name" value="ETF_a/b_N"/>
</dbReference>
<dbReference type="EMBL" id="ACLF03000006">
    <property type="protein sequence ID" value="EFQ83054.1"/>
    <property type="molecule type" value="Genomic_DNA"/>
</dbReference>
<dbReference type="InterPro" id="IPR014729">
    <property type="entry name" value="Rossmann-like_a/b/a_fold"/>
</dbReference>
<comment type="function">
    <text evidence="7">The electron transfer flavoprotein serves as a specific electron acceptor for other dehydrogenases. It transfers the electrons to the main respiratory chain via ETF-ubiquinone oxidoreductase (ETF dehydrogenase).</text>
</comment>
<dbReference type="SUPFAM" id="SSF52402">
    <property type="entry name" value="Adenine nucleotide alpha hydrolases-like"/>
    <property type="match status" value="1"/>
</dbReference>
<evidence type="ECO:0000256" key="7">
    <source>
        <dbReference type="ARBA" id="ARBA00025649"/>
    </source>
</evidence>
<dbReference type="InterPro" id="IPR012255">
    <property type="entry name" value="ETF_b"/>
</dbReference>
<accession>E2SCV1</accession>
<reference evidence="10" key="1">
    <citation type="submission" date="2010-08" db="EMBL/GenBank/DDBJ databases">
        <authorList>
            <person name="Muzny D."/>
            <person name="Qin X."/>
            <person name="Buhay C."/>
            <person name="Dugan-Rocha S."/>
            <person name="Ding Y."/>
            <person name="Chen G."/>
            <person name="Hawes A."/>
            <person name="Holder M."/>
            <person name="Jhangiani S."/>
            <person name="Johnson A."/>
            <person name="Khan Z."/>
            <person name="Li Z."/>
            <person name="Liu W."/>
            <person name="Liu X."/>
            <person name="Perez L."/>
            <person name="Shen H."/>
            <person name="Wang Q."/>
            <person name="Watt J."/>
            <person name="Xi L."/>
            <person name="Xin Y."/>
            <person name="Zhou J."/>
            <person name="Deng J."/>
            <person name="Jiang H."/>
            <person name="Liu Y."/>
            <person name="Qu J."/>
            <person name="Song X.-Z."/>
            <person name="Zhang L."/>
            <person name="Villasana D."/>
            <person name="Johnson A."/>
            <person name="Liu J."/>
            <person name="Liyanage D."/>
            <person name="Lorensuhewa L."/>
            <person name="Robinson T."/>
            <person name="Song A."/>
            <person name="Song B.-B."/>
            <person name="Dinh H."/>
            <person name="Thornton R."/>
            <person name="Coyle M."/>
            <person name="Francisco L."/>
            <person name="Jackson L."/>
            <person name="Javaid M."/>
            <person name="Korchina V."/>
            <person name="Kovar C."/>
            <person name="Mata R."/>
            <person name="Mathew T."/>
            <person name="Ngo R."/>
            <person name="Nguyen L."/>
            <person name="Nguyen N."/>
            <person name="Okwuonu G."/>
            <person name="Ongeri F."/>
            <person name="Pham C."/>
            <person name="Simmons D."/>
            <person name="Wilczek-Boney K."/>
            <person name="Hale W."/>
            <person name="Jakkamsetti A."/>
            <person name="Pham P."/>
            <person name="Ruth R."/>
            <person name="San Lucas F."/>
            <person name="Warren J."/>
            <person name="Zhang J."/>
            <person name="Zhao Z."/>
            <person name="Zhou C."/>
            <person name="Zhu D."/>
            <person name="Lee S."/>
            <person name="Bess C."/>
            <person name="Blankenburg K."/>
            <person name="Forbes L."/>
            <person name="Fu Q."/>
            <person name="Gubbala S."/>
            <person name="Hirani K."/>
            <person name="Jayaseelan J.C."/>
            <person name="Lara F."/>
            <person name="Munidasa M."/>
            <person name="Palculict T."/>
            <person name="Patil S."/>
            <person name="Pu L.-L."/>
            <person name="Saada N."/>
            <person name="Tang L."/>
            <person name="Weissenberger G."/>
            <person name="Zhu Y."/>
            <person name="Hemphill L."/>
            <person name="Shang Y."/>
            <person name="Youmans B."/>
            <person name="Ayvaz T."/>
            <person name="Ross M."/>
            <person name="Santibanez J."/>
            <person name="Aqrawi P."/>
            <person name="Gross S."/>
            <person name="Joshi V."/>
            <person name="Fowler G."/>
            <person name="Nazareth L."/>
            <person name="Reid J."/>
            <person name="Worley K."/>
            <person name="Petrosino J."/>
            <person name="Highlander S."/>
            <person name="Gibbs R."/>
        </authorList>
    </citation>
    <scope>NUCLEOTIDE SEQUENCE [LARGE SCALE GENOMIC DNA]</scope>
    <source>
        <strain evidence="10">DSM 15272</strain>
    </source>
</reference>
<dbReference type="PIRSF" id="PIRSF000090">
    <property type="entry name" value="Beta-ETF"/>
    <property type="match status" value="1"/>
</dbReference>
<dbReference type="Proteomes" id="UP000003111">
    <property type="component" value="Unassembled WGS sequence"/>
</dbReference>
<evidence type="ECO:0000313" key="11">
    <source>
        <dbReference type="Proteomes" id="UP000003111"/>
    </source>
</evidence>
<dbReference type="SMART" id="SM00893">
    <property type="entry name" value="ETF"/>
    <property type="match status" value="1"/>
</dbReference>
<evidence type="ECO:0000256" key="2">
    <source>
        <dbReference type="ARBA" id="ARBA00007557"/>
    </source>
</evidence>
<organism evidence="10 11">
    <name type="scientific">Aeromicrobium marinum DSM 15272</name>
    <dbReference type="NCBI Taxonomy" id="585531"/>
    <lineage>
        <taxon>Bacteria</taxon>
        <taxon>Bacillati</taxon>
        <taxon>Actinomycetota</taxon>
        <taxon>Actinomycetes</taxon>
        <taxon>Propionibacteriales</taxon>
        <taxon>Nocardioidaceae</taxon>
        <taxon>Aeromicrobium</taxon>
    </lineage>
</organism>
<dbReference type="PANTHER" id="PTHR21294">
    <property type="entry name" value="ELECTRON TRANSFER FLAVOPROTEIN BETA-SUBUNIT"/>
    <property type="match status" value="1"/>
</dbReference>
<dbReference type="AlphaFoldDB" id="E2SCV1"/>
<keyword evidence="5" id="KW-0813">Transport</keyword>
<comment type="caution">
    <text evidence="10">The sequence shown here is derived from an EMBL/GenBank/DDBJ whole genome shotgun (WGS) entry which is preliminary data.</text>
</comment>
<dbReference type="OrthoDB" id="9804960at2"/>
<dbReference type="STRING" id="585531.HMPREF0063_12263"/>
<name>E2SCV1_9ACTN</name>
<feature type="domain" description="Electron transfer flavoprotein alpha/beta-subunit N-terminal" evidence="9">
    <location>
        <begin position="42"/>
        <end position="231"/>
    </location>
</feature>
<dbReference type="GO" id="GO:0005829">
    <property type="term" value="C:cytosol"/>
    <property type="evidence" value="ECO:0007669"/>
    <property type="project" value="TreeGrafter"/>
</dbReference>
<sequence>MAAVPKPGSVIPERPRRVLVTKIVVAVKYVPDATADRTFTSDNTVDREGVDGLLSELDEYAVEQALQVVEAGEGEVTVLTVGPADAADAVRKALQMGADAGVHVEDDAIAGSDAFATSLVLAKAIEKLDYDLVFFGMASTDGGLGIVPTLVAERLGLPAVTFASEVSVDGDTVTIRRDGDAATQEIQASGKLVVSVTDQTGEARYPSFKGIMAAKKKPVESWSLADLGVDAGDVGLDNAWSAVESSTPRPPRTAGEIVTDEGDGGSKLVDFLAAKKFV</sequence>
<keyword evidence="6" id="KW-0249">Electron transport</keyword>
<dbReference type="eggNOG" id="COG2086">
    <property type="taxonomic scope" value="Bacteria"/>
</dbReference>
<dbReference type="InterPro" id="IPR033948">
    <property type="entry name" value="ETF_beta_N"/>
</dbReference>